<evidence type="ECO:0000256" key="4">
    <source>
        <dbReference type="ARBA" id="ARBA00022553"/>
    </source>
</evidence>
<evidence type="ECO:0000256" key="2">
    <source>
        <dbReference type="ARBA" id="ARBA00006432"/>
    </source>
</evidence>
<reference evidence="6 7" key="1">
    <citation type="submission" date="2018-02" db="EMBL/GenBank/DDBJ databases">
        <title>Genomic Encyclopedia of Archaeal and Bacterial Type Strains, Phase II (KMG-II): from individual species to whole genera.</title>
        <authorList>
            <person name="Goeker M."/>
        </authorList>
    </citation>
    <scope>NUCLEOTIDE SEQUENCE [LARGE SCALE GENOMIC DNA]</scope>
    <source>
        <strain evidence="6 7">YU 961-1</strain>
    </source>
</reference>
<dbReference type="GO" id="GO:0008610">
    <property type="term" value="P:lipid biosynthetic process"/>
    <property type="evidence" value="ECO:0007669"/>
    <property type="project" value="UniProtKB-ARBA"/>
</dbReference>
<dbReference type="InterPro" id="IPR020802">
    <property type="entry name" value="TesA-like"/>
</dbReference>
<dbReference type="PROSITE" id="PS50075">
    <property type="entry name" value="CARRIER"/>
    <property type="match status" value="2"/>
</dbReference>
<dbReference type="InterPro" id="IPR029058">
    <property type="entry name" value="AB_hydrolase_fold"/>
</dbReference>
<dbReference type="Gene3D" id="3.30.559.10">
    <property type="entry name" value="Chloramphenicol acetyltransferase-like domain"/>
    <property type="match status" value="2"/>
</dbReference>
<dbReference type="GO" id="GO:0031177">
    <property type="term" value="F:phosphopantetheine binding"/>
    <property type="evidence" value="ECO:0007669"/>
    <property type="project" value="InterPro"/>
</dbReference>
<dbReference type="EMBL" id="PTIX01000010">
    <property type="protein sequence ID" value="PPK66533.1"/>
    <property type="molecule type" value="Genomic_DNA"/>
</dbReference>
<comment type="caution">
    <text evidence="6">The sequence shown here is derived from an EMBL/GenBank/DDBJ whole genome shotgun (WGS) entry which is preliminary data.</text>
</comment>
<gene>
    <name evidence="6" type="ORF">CLV40_110237</name>
</gene>
<dbReference type="SUPFAM" id="SSF47336">
    <property type="entry name" value="ACP-like"/>
    <property type="match status" value="2"/>
</dbReference>
<dbReference type="FunFam" id="2.30.38.10:FF:000001">
    <property type="entry name" value="Non-ribosomal peptide synthetase PvdI"/>
    <property type="match status" value="2"/>
</dbReference>
<keyword evidence="4" id="KW-0597">Phosphoprotein</keyword>
<dbReference type="NCBIfam" id="TIGR01733">
    <property type="entry name" value="AA-adenyl-dom"/>
    <property type="match status" value="2"/>
</dbReference>
<dbReference type="InterPro" id="IPR009081">
    <property type="entry name" value="PP-bd_ACP"/>
</dbReference>
<proteinExistence type="inferred from homology"/>
<dbReference type="Pfam" id="PF00501">
    <property type="entry name" value="AMP-binding"/>
    <property type="match status" value="2"/>
</dbReference>
<dbReference type="Gene3D" id="1.10.1200.10">
    <property type="entry name" value="ACP-like"/>
    <property type="match status" value="1"/>
</dbReference>
<feature type="domain" description="Carrier" evidence="5">
    <location>
        <begin position="935"/>
        <end position="1010"/>
    </location>
</feature>
<dbReference type="PANTHER" id="PTHR45527:SF1">
    <property type="entry name" value="FATTY ACID SYNTHASE"/>
    <property type="match status" value="1"/>
</dbReference>
<dbReference type="InterPro" id="IPR020806">
    <property type="entry name" value="PKS_PP-bd"/>
</dbReference>
<organism evidence="6 7">
    <name type="scientific">Actinokineospora auranticolor</name>
    <dbReference type="NCBI Taxonomy" id="155976"/>
    <lineage>
        <taxon>Bacteria</taxon>
        <taxon>Bacillati</taxon>
        <taxon>Actinomycetota</taxon>
        <taxon>Actinomycetes</taxon>
        <taxon>Pseudonocardiales</taxon>
        <taxon>Pseudonocardiaceae</taxon>
        <taxon>Actinokineospora</taxon>
    </lineage>
</organism>
<dbReference type="InterPro" id="IPR001031">
    <property type="entry name" value="Thioesterase"/>
</dbReference>
<dbReference type="RefSeq" id="WP_104480491.1">
    <property type="nucleotide sequence ID" value="NZ_CP154825.1"/>
</dbReference>
<dbReference type="Gene3D" id="3.30.300.30">
    <property type="match status" value="2"/>
</dbReference>
<dbReference type="GO" id="GO:0003824">
    <property type="term" value="F:catalytic activity"/>
    <property type="evidence" value="ECO:0007669"/>
    <property type="project" value="InterPro"/>
</dbReference>
<dbReference type="CDD" id="cd19540">
    <property type="entry name" value="LCL_NRPS-like"/>
    <property type="match status" value="2"/>
</dbReference>
<dbReference type="InterPro" id="IPR025110">
    <property type="entry name" value="AMP-bd_C"/>
</dbReference>
<feature type="domain" description="Carrier" evidence="5">
    <location>
        <begin position="1956"/>
        <end position="2031"/>
    </location>
</feature>
<comment type="cofactor">
    <cofactor evidence="1">
        <name>pantetheine 4'-phosphate</name>
        <dbReference type="ChEBI" id="CHEBI:47942"/>
    </cofactor>
</comment>
<dbReference type="PANTHER" id="PTHR45527">
    <property type="entry name" value="NONRIBOSOMAL PEPTIDE SYNTHETASE"/>
    <property type="match status" value="1"/>
</dbReference>
<dbReference type="Gene3D" id="3.40.50.1820">
    <property type="entry name" value="alpha/beta hydrolase"/>
    <property type="match status" value="1"/>
</dbReference>
<dbReference type="GO" id="GO:0043041">
    <property type="term" value="P:amino acid activation for nonribosomal peptide biosynthetic process"/>
    <property type="evidence" value="ECO:0007669"/>
    <property type="project" value="TreeGrafter"/>
</dbReference>
<dbReference type="InterPro" id="IPR020845">
    <property type="entry name" value="AMP-binding_CS"/>
</dbReference>
<dbReference type="InterPro" id="IPR023213">
    <property type="entry name" value="CAT-like_dom_sf"/>
</dbReference>
<dbReference type="OrthoDB" id="2472181at2"/>
<name>A0A2S6GMY3_9PSEU</name>
<evidence type="ECO:0000313" key="6">
    <source>
        <dbReference type="EMBL" id="PPK66533.1"/>
    </source>
</evidence>
<dbReference type="InterPro" id="IPR042099">
    <property type="entry name" value="ANL_N_sf"/>
</dbReference>
<dbReference type="InterPro" id="IPR006162">
    <property type="entry name" value="Ppantetheine_attach_site"/>
</dbReference>
<dbReference type="Gene3D" id="3.40.50.980">
    <property type="match status" value="2"/>
</dbReference>
<dbReference type="InterPro" id="IPR036736">
    <property type="entry name" value="ACP-like_sf"/>
</dbReference>
<dbReference type="SMART" id="SM00823">
    <property type="entry name" value="PKS_PP"/>
    <property type="match status" value="2"/>
</dbReference>
<evidence type="ECO:0000259" key="5">
    <source>
        <dbReference type="PROSITE" id="PS50075"/>
    </source>
</evidence>
<dbReference type="CDD" id="cd05930">
    <property type="entry name" value="A_NRPS"/>
    <property type="match status" value="2"/>
</dbReference>
<dbReference type="Proteomes" id="UP000239203">
    <property type="component" value="Unassembled WGS sequence"/>
</dbReference>
<dbReference type="InterPro" id="IPR001242">
    <property type="entry name" value="Condensation_dom"/>
</dbReference>
<keyword evidence="3" id="KW-0596">Phosphopantetheine</keyword>
<dbReference type="SUPFAM" id="SSF56801">
    <property type="entry name" value="Acetyl-CoA synthetase-like"/>
    <property type="match status" value="2"/>
</dbReference>
<dbReference type="Gene3D" id="3.30.559.30">
    <property type="entry name" value="Nonribosomal peptide synthetase, condensation domain"/>
    <property type="match status" value="2"/>
</dbReference>
<comment type="similarity">
    <text evidence="2">Belongs to the ATP-dependent AMP-binding enzyme family.</text>
</comment>
<dbReference type="Pfam" id="PF00975">
    <property type="entry name" value="Thioesterase"/>
    <property type="match status" value="1"/>
</dbReference>
<dbReference type="GO" id="GO:0044550">
    <property type="term" value="P:secondary metabolite biosynthetic process"/>
    <property type="evidence" value="ECO:0007669"/>
    <property type="project" value="TreeGrafter"/>
</dbReference>
<evidence type="ECO:0000313" key="7">
    <source>
        <dbReference type="Proteomes" id="UP000239203"/>
    </source>
</evidence>
<dbReference type="SUPFAM" id="SSF52777">
    <property type="entry name" value="CoA-dependent acyltransferases"/>
    <property type="match status" value="4"/>
</dbReference>
<dbReference type="Gene3D" id="2.30.38.10">
    <property type="entry name" value="Luciferase, Domain 3"/>
    <property type="match status" value="1"/>
</dbReference>
<dbReference type="SUPFAM" id="SSF53474">
    <property type="entry name" value="alpha/beta-Hydrolases"/>
    <property type="match status" value="1"/>
</dbReference>
<evidence type="ECO:0000256" key="1">
    <source>
        <dbReference type="ARBA" id="ARBA00001957"/>
    </source>
</evidence>
<dbReference type="Pfam" id="PF13193">
    <property type="entry name" value="AMP-binding_C"/>
    <property type="match status" value="1"/>
</dbReference>
<dbReference type="InterPro" id="IPR000873">
    <property type="entry name" value="AMP-dep_synth/lig_dom"/>
</dbReference>
<dbReference type="PROSITE" id="PS00455">
    <property type="entry name" value="AMP_BINDING"/>
    <property type="match status" value="2"/>
</dbReference>
<dbReference type="Gene3D" id="3.40.50.12780">
    <property type="entry name" value="N-terminal domain of ligase-like"/>
    <property type="match status" value="1"/>
</dbReference>
<accession>A0A2S6GMY3</accession>
<sequence length="2288" mass="244435">MYPLSPAQRRLWFAHALEGPSATYNIPVVTRLRGEFDRSVLAAALSDVVARHESLRTVYPARDGEPAQVILPVERARVSVGLTECAESEVADEVARQSAHLFDLATDLPLHAHLVRGDDTRFVLVLHHIAADGWSMGPFAADLAHAYTARLAGTAPEWAPLPVQYADYTLWQRDLLGEESDPDSESAVQLAYWRTTLDGLPDEVTIPSDRSRPATPTNRGGVVTVSVDAETRDAVKALARGLSATPFMVAQAALAATMTRLGAGTDIALGTVVAGRPEEALADLVGFFVNTLVLRTDTSGNPTFAELLGRARRRAVDAHAHADLPFDRLVEDLRPDRELGRHPLFQVLLTWADGGQGALALPGLDCAVEPTGLLVAKFDLDVTLMDLPDRLDVVVEYAADLFDESTARSLAARLARVLAVVSADPTRRINDLDLCSPSESALLARWGRGRVDPGPGTILDTFAAAVAEAPDAVAVTDGTTTLTRAELDDRANRFAAGLVRAGVRPGEVVASALTRSVASIVAVFGVFKARAVHLTIDPTEPPERIRALMADSGAVLVVRDGDVRHLAESTVERLPAPRPDDIAYLIYTSGSTGRPKGVLVQHKALANLGHHHAIDTLPLVGGAPPLRIGLTASLTFDASLDPVVWMAVGHELHVVDDDTRRDPTALLRRIRDARFDIVSTTPSFARGLVEVGLLDGGYTPAFLDVGGEAVEDDLWALLGAQDFLCLNTYGPTETAVDATMARVAGPVAVIGGPITNYTLRVLDSALRPVPPGAVGELYVGGAGVAVGYLGRQAETASRFVADPSGPPGSRCYRTGDLVRWLPDGSLRYLGRADDQVKIRGFRIEPAEVTAALAAVPGVERTAVVVREDRPGERRLVGYVSGPVDPESARRALAERLPRHLVPAVVVRLADWPVTSNGKLDRKALPAPQATGFEHRARSPREEVLCGVFADVLGLPEVGAADSFFDLGGHSLLATRLVNRIRAALGISVDLRSVFRHPSPADLDRFLATANGPVVPLVARPRPERLPLTAAQRRLWFLDAIGEDTATYTLPTVLRVRGDLSVDALSAALTDVVARHESLRTVFPEHDGEPYQLVLPVEAARVTVGVVESVDTTHHFDLARDLPIHAEVVLGDGEATLVLVLHHIAVDGWSMDVFARDLDAAYRARRDGTAPELPAPPVQYADYALWQREVLGDDRDPDSVLGAQLRFWREALADLPELLVLPTDRPRPAIASNRGAVVDLDLDRSVHDRVRALAHESGATVFMVLHAAVGVLLSRLGGGDRIPVGTAVAGRGDQALDEVIGFFVNTLVLPVDVTGDPTFRQVLDRVREADLAGYAHQDVPFDRLVEELNPARSLAHHPLFQVLLSVGGAESDELRLGDLDVTDLTSGTATAKFDLSFAVAQRPDGLGVAIEYATDLFEPETAQVIGDRLARLLEAALTDPDRPVSGIDLMSAAEREDVLRTWNATDREVAPETLTALFERQVARVPDAVAVECDGVVLTYAELNARANRLARHLIGLGAGPESIVVVALPRSADVVVAVLAVLKSGAAYLPVDPAHPADRIAAVVAEACPVATLTAVDVEVSARYSSVDVADDERRAPLTPANTAYVLFTSGSTGRPKGVVVEHRSVALYLAWARDRYPAVAGRVLLHSPVTFDLTVTGLFGPLTSGGLVHLARLSDDATLDPAARPTFVKGTPTHLELLSALPPEFSPSELLVLGGESLLGEPLRRWLSAHPGVTVVNEYGPTETTVGCAEYRISPGDVVPDGVLPLGRAAWNTRFYVLDRALRPTPTGVLGELYIGGDLVTRGYLGRPGLTSGRFVADPFGAPGARMYRSGDMARWNRAGLLEFGGRTDDQVKVRGIRIEPGEIESVLGRHPAVAHAAVVVREDVPGDQRIVGYVVPEPEASLDPDEVREHAAATLPGYMVPVAIVPLPSLPLTSNGKLDVRLLPAPTRASIGRPPRTPREHVLCGLFAEVLGVESVSVDDNFFDHGGHSLSAVRLTSRVNATLGTRATVQTLFQNPTVARFQLAVTSAGADELADVLTYRAHGDRPPIVLLPAVNGLGWAWSSLVRRLPSGHPVFALQDRRLRGDVPERSVRELAAEYAARVRELCGDGPCVLVGWSFGGTVAHEVAARLPGTALLVMLDSFHGPDPAGERTAADVLPSALDGLVPPPGSEFDGSALRRLLSDADSPLATLREAEIGALVRVAMANARAQIAHVPAVVQAPVLFLDAKAEARASDQWRSVTTEPDVRAVSAGHLEMLRAPAVHEIGALVHRKIADVFAPAEGQVTR</sequence>
<dbReference type="InterPro" id="IPR045851">
    <property type="entry name" value="AMP-bd_C_sf"/>
</dbReference>
<evidence type="ECO:0000256" key="3">
    <source>
        <dbReference type="ARBA" id="ARBA00022450"/>
    </source>
</evidence>
<dbReference type="InterPro" id="IPR010071">
    <property type="entry name" value="AA_adenyl_dom"/>
</dbReference>
<dbReference type="SMART" id="SM00824">
    <property type="entry name" value="PKS_TE"/>
    <property type="match status" value="1"/>
</dbReference>
<dbReference type="Pfam" id="PF00550">
    <property type="entry name" value="PP-binding"/>
    <property type="match status" value="2"/>
</dbReference>
<dbReference type="PROSITE" id="PS00012">
    <property type="entry name" value="PHOSPHOPANTETHEINE"/>
    <property type="match status" value="1"/>
</dbReference>
<keyword evidence="7" id="KW-1185">Reference proteome</keyword>
<dbReference type="Pfam" id="PF00668">
    <property type="entry name" value="Condensation"/>
    <property type="match status" value="2"/>
</dbReference>
<protein>
    <submittedName>
        <fullName evidence="6">Amino acid adenylation domain-containing protein</fullName>
    </submittedName>
</protein>
<dbReference type="GO" id="GO:0005829">
    <property type="term" value="C:cytosol"/>
    <property type="evidence" value="ECO:0007669"/>
    <property type="project" value="TreeGrafter"/>
</dbReference>
<dbReference type="FunFam" id="3.30.300.30:FF:000010">
    <property type="entry name" value="Enterobactin synthetase component F"/>
    <property type="match status" value="2"/>
</dbReference>
<dbReference type="FunFam" id="1.10.1200.10:FF:000005">
    <property type="entry name" value="Nonribosomal peptide synthetase 1"/>
    <property type="match status" value="2"/>
</dbReference>